<dbReference type="RefSeq" id="WP_310369558.1">
    <property type="nucleotide sequence ID" value="NZ_JAVDYB010000001.1"/>
</dbReference>
<reference evidence="3" key="1">
    <citation type="submission" date="2023-07" db="EMBL/GenBank/DDBJ databases">
        <title>Sequencing the genomes of 1000 actinobacteria strains.</title>
        <authorList>
            <person name="Klenk H.-P."/>
        </authorList>
    </citation>
    <scope>NUCLEOTIDE SEQUENCE</scope>
    <source>
        <strain evidence="3">DSM 44707</strain>
    </source>
</reference>
<dbReference type="InterPro" id="IPR028939">
    <property type="entry name" value="P5C_Rdtase_cat_N"/>
</dbReference>
<accession>A0AAE3YRG7</accession>
<organism evidence="3 4">
    <name type="scientific">Catenuloplanes atrovinosus</name>
    <dbReference type="NCBI Taxonomy" id="137266"/>
    <lineage>
        <taxon>Bacteria</taxon>
        <taxon>Bacillati</taxon>
        <taxon>Actinomycetota</taxon>
        <taxon>Actinomycetes</taxon>
        <taxon>Micromonosporales</taxon>
        <taxon>Micromonosporaceae</taxon>
        <taxon>Catenuloplanes</taxon>
    </lineage>
</organism>
<proteinExistence type="predicted"/>
<dbReference type="AlphaFoldDB" id="A0AAE3YRG7"/>
<dbReference type="InterPro" id="IPR036291">
    <property type="entry name" value="NAD(P)-bd_dom_sf"/>
</dbReference>
<comment type="caution">
    <text evidence="3">The sequence shown here is derived from an EMBL/GenBank/DDBJ whole genome shotgun (WGS) entry which is preliminary data.</text>
</comment>
<gene>
    <name evidence="3" type="ORF">J2S41_004108</name>
</gene>
<keyword evidence="4" id="KW-1185">Reference proteome</keyword>
<feature type="domain" description="Pyrroline-5-carboxylate reductase catalytic N-terminal" evidence="2">
    <location>
        <begin position="2"/>
        <end position="87"/>
    </location>
</feature>
<dbReference type="Proteomes" id="UP001183643">
    <property type="component" value="Unassembled WGS sequence"/>
</dbReference>
<keyword evidence="1" id="KW-0560">Oxidoreductase</keyword>
<evidence type="ECO:0000313" key="3">
    <source>
        <dbReference type="EMBL" id="MDR7277330.1"/>
    </source>
</evidence>
<dbReference type="EMBL" id="JAVDYB010000001">
    <property type="protein sequence ID" value="MDR7277330.1"/>
    <property type="molecule type" value="Genomic_DNA"/>
</dbReference>
<dbReference type="Gene3D" id="3.40.50.720">
    <property type="entry name" value="NAD(P)-binding Rossmann-like Domain"/>
    <property type="match status" value="1"/>
</dbReference>
<dbReference type="Pfam" id="PF03807">
    <property type="entry name" value="F420_oxidored"/>
    <property type="match status" value="1"/>
</dbReference>
<name>A0AAE3YRG7_9ACTN</name>
<dbReference type="InterPro" id="IPR051267">
    <property type="entry name" value="STEAP_metalloreductase"/>
</dbReference>
<dbReference type="PANTHER" id="PTHR14239">
    <property type="entry name" value="DUDULIN-RELATED"/>
    <property type="match status" value="1"/>
</dbReference>
<protein>
    <submittedName>
        <fullName evidence="3">Dinucleotide-binding enzyme</fullName>
    </submittedName>
</protein>
<dbReference type="SUPFAM" id="SSF51735">
    <property type="entry name" value="NAD(P)-binding Rossmann-fold domains"/>
    <property type="match status" value="1"/>
</dbReference>
<dbReference type="GO" id="GO:0016491">
    <property type="term" value="F:oxidoreductase activity"/>
    <property type="evidence" value="ECO:0007669"/>
    <property type="project" value="UniProtKB-KW"/>
</dbReference>
<evidence type="ECO:0000259" key="2">
    <source>
        <dbReference type="Pfam" id="PF03807"/>
    </source>
</evidence>
<evidence type="ECO:0000313" key="4">
    <source>
        <dbReference type="Proteomes" id="UP001183643"/>
    </source>
</evidence>
<evidence type="ECO:0000256" key="1">
    <source>
        <dbReference type="ARBA" id="ARBA00023002"/>
    </source>
</evidence>
<dbReference type="PANTHER" id="PTHR14239:SF10">
    <property type="entry name" value="REDUCTASE"/>
    <property type="match status" value="1"/>
</dbReference>
<sequence length="203" mass="21275">MKFAVLGAGNVGTALGYGLLDAGHEVVFGVRDPQTREGFTAPVAQIADAVKSAEAVINALPGAHTLGILGQVGPGTFGGKVLIDVANAITPSFELLYPNDSLGARLQAMLPDVKVVKTLNTIPAEIMTNPGTLPERSSVFLSGNDRGAKQTTGHLLSDLGWRHEDQVDLGAIDTARATEHYLYLSVAIGQATRSAQYNVSVIR</sequence>